<dbReference type="InterPro" id="IPR034228">
    <property type="entry name" value="Nop6_RRM"/>
</dbReference>
<dbReference type="InterPro" id="IPR035979">
    <property type="entry name" value="RBD_domain_sf"/>
</dbReference>
<dbReference type="GO" id="GO:0042274">
    <property type="term" value="P:ribosomal small subunit biogenesis"/>
    <property type="evidence" value="ECO:0007669"/>
    <property type="project" value="TreeGrafter"/>
</dbReference>
<keyword evidence="6" id="KW-1185">Reference proteome</keyword>
<comment type="caution">
    <text evidence="5">The sequence shown here is derived from an EMBL/GenBank/DDBJ whole genome shotgun (WGS) entry which is preliminary data.</text>
</comment>
<dbReference type="Pfam" id="PF00076">
    <property type="entry name" value="RRM_1"/>
    <property type="match status" value="1"/>
</dbReference>
<feature type="compositionally biased region" description="Gly residues" evidence="3">
    <location>
        <begin position="86"/>
        <end position="97"/>
    </location>
</feature>
<proteinExistence type="predicted"/>
<dbReference type="AlphaFoldDB" id="A0A9P6C483"/>
<dbReference type="Proteomes" id="UP000807342">
    <property type="component" value="Unassembled WGS sequence"/>
</dbReference>
<gene>
    <name evidence="5" type="ORF">P691DRAFT_775618</name>
</gene>
<dbReference type="PANTHER" id="PTHR23236">
    <property type="entry name" value="EUKARYOTIC TRANSLATION INITIATION FACTOR 4B/4H"/>
    <property type="match status" value="1"/>
</dbReference>
<dbReference type="InterPro" id="IPR012677">
    <property type="entry name" value="Nucleotide-bd_a/b_plait_sf"/>
</dbReference>
<feature type="compositionally biased region" description="Basic and acidic residues" evidence="3">
    <location>
        <begin position="187"/>
        <end position="215"/>
    </location>
</feature>
<feature type="compositionally biased region" description="Basic residues" evidence="3">
    <location>
        <begin position="124"/>
        <end position="138"/>
    </location>
</feature>
<feature type="region of interest" description="Disordered" evidence="3">
    <location>
        <begin position="1"/>
        <end position="223"/>
    </location>
</feature>
<dbReference type="OrthoDB" id="167718at2759"/>
<evidence type="ECO:0000313" key="5">
    <source>
        <dbReference type="EMBL" id="KAF9448194.1"/>
    </source>
</evidence>
<evidence type="ECO:0000313" key="6">
    <source>
        <dbReference type="Proteomes" id="UP000807342"/>
    </source>
</evidence>
<dbReference type="GO" id="GO:0019843">
    <property type="term" value="F:rRNA binding"/>
    <property type="evidence" value="ECO:0007669"/>
    <property type="project" value="TreeGrafter"/>
</dbReference>
<keyword evidence="1 2" id="KW-0694">RNA-binding</keyword>
<accession>A0A9P6C483</accession>
<feature type="compositionally biased region" description="Basic and acidic residues" evidence="3">
    <location>
        <begin position="70"/>
        <end position="82"/>
    </location>
</feature>
<dbReference type="InterPro" id="IPR000504">
    <property type="entry name" value="RRM_dom"/>
</dbReference>
<dbReference type="EMBL" id="MU151170">
    <property type="protein sequence ID" value="KAF9448194.1"/>
    <property type="molecule type" value="Genomic_DNA"/>
</dbReference>
<reference evidence="5" key="1">
    <citation type="submission" date="2020-11" db="EMBL/GenBank/DDBJ databases">
        <authorList>
            <consortium name="DOE Joint Genome Institute"/>
            <person name="Ahrendt S."/>
            <person name="Riley R."/>
            <person name="Andreopoulos W."/>
            <person name="Labutti K."/>
            <person name="Pangilinan J."/>
            <person name="Ruiz-Duenas F.J."/>
            <person name="Barrasa J.M."/>
            <person name="Sanchez-Garcia M."/>
            <person name="Camarero S."/>
            <person name="Miyauchi S."/>
            <person name="Serrano A."/>
            <person name="Linde D."/>
            <person name="Babiker R."/>
            <person name="Drula E."/>
            <person name="Ayuso-Fernandez I."/>
            <person name="Pacheco R."/>
            <person name="Padilla G."/>
            <person name="Ferreira P."/>
            <person name="Barriuso J."/>
            <person name="Kellner H."/>
            <person name="Castanera R."/>
            <person name="Alfaro M."/>
            <person name="Ramirez L."/>
            <person name="Pisabarro A.G."/>
            <person name="Kuo A."/>
            <person name="Tritt A."/>
            <person name="Lipzen A."/>
            <person name="He G."/>
            <person name="Yan M."/>
            <person name="Ng V."/>
            <person name="Cullen D."/>
            <person name="Martin F."/>
            <person name="Rosso M.-N."/>
            <person name="Henrissat B."/>
            <person name="Hibbett D."/>
            <person name="Martinez A.T."/>
            <person name="Grigoriev I.V."/>
        </authorList>
    </citation>
    <scope>NUCLEOTIDE SEQUENCE</scope>
    <source>
        <strain evidence="5">MF-IS2</strain>
    </source>
</reference>
<organism evidence="5 6">
    <name type="scientific">Macrolepiota fuliginosa MF-IS2</name>
    <dbReference type="NCBI Taxonomy" id="1400762"/>
    <lineage>
        <taxon>Eukaryota</taxon>
        <taxon>Fungi</taxon>
        <taxon>Dikarya</taxon>
        <taxon>Basidiomycota</taxon>
        <taxon>Agaricomycotina</taxon>
        <taxon>Agaricomycetes</taxon>
        <taxon>Agaricomycetidae</taxon>
        <taxon>Agaricales</taxon>
        <taxon>Agaricineae</taxon>
        <taxon>Agaricaceae</taxon>
        <taxon>Macrolepiota</taxon>
    </lineage>
</organism>
<evidence type="ECO:0000256" key="2">
    <source>
        <dbReference type="PROSITE-ProRule" id="PRU00176"/>
    </source>
</evidence>
<feature type="compositionally biased region" description="Basic and acidic residues" evidence="3">
    <location>
        <begin position="139"/>
        <end position="154"/>
    </location>
</feature>
<evidence type="ECO:0000256" key="1">
    <source>
        <dbReference type="ARBA" id="ARBA00022884"/>
    </source>
</evidence>
<feature type="compositionally biased region" description="Basic residues" evidence="3">
    <location>
        <begin position="385"/>
        <end position="401"/>
    </location>
</feature>
<feature type="region of interest" description="Disordered" evidence="3">
    <location>
        <begin position="329"/>
        <end position="415"/>
    </location>
</feature>
<evidence type="ECO:0000259" key="4">
    <source>
        <dbReference type="PROSITE" id="PS50102"/>
    </source>
</evidence>
<dbReference type="GO" id="GO:0005730">
    <property type="term" value="C:nucleolus"/>
    <property type="evidence" value="ECO:0007669"/>
    <property type="project" value="TreeGrafter"/>
</dbReference>
<dbReference type="Gene3D" id="3.30.70.330">
    <property type="match status" value="1"/>
</dbReference>
<dbReference type="SUPFAM" id="SSF54928">
    <property type="entry name" value="RNA-binding domain, RBD"/>
    <property type="match status" value="1"/>
</dbReference>
<feature type="compositionally biased region" description="Polar residues" evidence="3">
    <location>
        <begin position="355"/>
        <end position="364"/>
    </location>
</feature>
<feature type="compositionally biased region" description="Low complexity" evidence="3">
    <location>
        <begin position="1"/>
        <end position="21"/>
    </location>
</feature>
<feature type="domain" description="RRM" evidence="4">
    <location>
        <begin position="226"/>
        <end position="309"/>
    </location>
</feature>
<dbReference type="PROSITE" id="PS50102">
    <property type="entry name" value="RRM"/>
    <property type="match status" value="1"/>
</dbReference>
<dbReference type="PANTHER" id="PTHR23236:SF51">
    <property type="entry name" value="NUCLEOLAR PROTEIN 6"/>
    <property type="match status" value="1"/>
</dbReference>
<dbReference type="CDD" id="cd12400">
    <property type="entry name" value="RRM_Nop6"/>
    <property type="match status" value="1"/>
</dbReference>
<protein>
    <recommendedName>
        <fullName evidence="4">RRM domain-containing protein</fullName>
    </recommendedName>
</protein>
<sequence>MINITTTPSTSTTTTSLPSNTHQPKLTKKQKKALAFRDKPTKTKSKVKNFPDEDEHELAQMENPNVTLVEKSRRNHDARDQDQVGGMEGQSGEGAEGGSEKTCASSKGARDVALPAQESQSQSHPHHQQQQRSQRNRKRDGEERGGERDGQDKKQGKKRKREQLDDGVDGAGSGQGVSEKNKKRKREKVESGVGHAKEESEGKEEMSEGEGEGKKGSGKGRGPQRFILFIGNLKYTTSIDSIKAHFSACDAPPEVRLLTPKSSSAGKTTTKSKGCAFLEFSDRTSIQQALKLHHSMLEGRMINVELTAGGGGKGEKRMEKLRERNKELLGQRKKKAEKNSKDGSLPSRPDKPQRYSATSGIEQSSPEKKRTWTVGDVAEDEVHRGGMKHKTERTRGSRKSKVKDWGTGVNAIPVS</sequence>
<evidence type="ECO:0000256" key="3">
    <source>
        <dbReference type="SAM" id="MobiDB-lite"/>
    </source>
</evidence>
<name>A0A9P6C483_9AGAR</name>
<dbReference type="SMART" id="SM00360">
    <property type="entry name" value="RRM"/>
    <property type="match status" value="1"/>
</dbReference>
<feature type="compositionally biased region" description="Basic residues" evidence="3">
    <location>
        <begin position="25"/>
        <end position="34"/>
    </location>
</feature>